<dbReference type="AlphaFoldDB" id="A0A8X6UV16"/>
<dbReference type="SUPFAM" id="SSF117281">
    <property type="entry name" value="Kelch motif"/>
    <property type="match status" value="1"/>
</dbReference>
<dbReference type="Gene3D" id="1.25.40.420">
    <property type="match status" value="1"/>
</dbReference>
<dbReference type="PANTHER" id="PTHR45632">
    <property type="entry name" value="LD33804P"/>
    <property type="match status" value="1"/>
</dbReference>
<keyword evidence="7" id="KW-1185">Reference proteome</keyword>
<name>A0A8X6UV16_NEPPI</name>
<evidence type="ECO:0000256" key="4">
    <source>
        <dbReference type="ARBA" id="ARBA00043912"/>
    </source>
</evidence>
<dbReference type="SMART" id="SM00225">
    <property type="entry name" value="BTB"/>
    <property type="match status" value="1"/>
</dbReference>
<dbReference type="SMART" id="SM00875">
    <property type="entry name" value="BACK"/>
    <property type="match status" value="1"/>
</dbReference>
<keyword evidence="2" id="KW-0880">Kelch repeat</keyword>
<organism evidence="6 7">
    <name type="scientific">Nephila pilipes</name>
    <name type="common">Giant wood spider</name>
    <name type="synonym">Nephila maculata</name>
    <dbReference type="NCBI Taxonomy" id="299642"/>
    <lineage>
        <taxon>Eukaryota</taxon>
        <taxon>Metazoa</taxon>
        <taxon>Ecdysozoa</taxon>
        <taxon>Arthropoda</taxon>
        <taxon>Chelicerata</taxon>
        <taxon>Arachnida</taxon>
        <taxon>Araneae</taxon>
        <taxon>Araneomorphae</taxon>
        <taxon>Entelegynae</taxon>
        <taxon>Araneoidea</taxon>
        <taxon>Nephilidae</taxon>
        <taxon>Nephila</taxon>
    </lineage>
</organism>
<accession>A0A8X6UV16</accession>
<dbReference type="PANTHER" id="PTHR45632:SF3">
    <property type="entry name" value="KELCH-LIKE PROTEIN 32"/>
    <property type="match status" value="1"/>
</dbReference>
<evidence type="ECO:0000256" key="3">
    <source>
        <dbReference type="ARBA" id="ARBA00022737"/>
    </source>
</evidence>
<dbReference type="InterPro" id="IPR017096">
    <property type="entry name" value="BTB-kelch_protein"/>
</dbReference>
<evidence type="ECO:0000259" key="5">
    <source>
        <dbReference type="PROSITE" id="PS50097"/>
    </source>
</evidence>
<comment type="caution">
    <text evidence="6">The sequence shown here is derived from an EMBL/GenBank/DDBJ whole genome shotgun (WGS) entry which is preliminary data.</text>
</comment>
<dbReference type="Pfam" id="PF01344">
    <property type="entry name" value="Kelch_1"/>
    <property type="match status" value="2"/>
</dbReference>
<dbReference type="EMBL" id="BMAW01086105">
    <property type="protein sequence ID" value="GFU46065.1"/>
    <property type="molecule type" value="Genomic_DNA"/>
</dbReference>
<dbReference type="PROSITE" id="PS50097">
    <property type="entry name" value="BTB"/>
    <property type="match status" value="1"/>
</dbReference>
<dbReference type="Proteomes" id="UP000887013">
    <property type="component" value="Unassembled WGS sequence"/>
</dbReference>
<dbReference type="InterPro" id="IPR011333">
    <property type="entry name" value="SKP1/BTB/POZ_sf"/>
</dbReference>
<reference evidence="6" key="1">
    <citation type="submission" date="2020-08" db="EMBL/GenBank/DDBJ databases">
        <title>Multicomponent nature underlies the extraordinary mechanical properties of spider dragline silk.</title>
        <authorList>
            <person name="Kono N."/>
            <person name="Nakamura H."/>
            <person name="Mori M."/>
            <person name="Yoshida Y."/>
            <person name="Ohtoshi R."/>
            <person name="Malay A.D."/>
            <person name="Moran D.A.P."/>
            <person name="Tomita M."/>
            <person name="Numata K."/>
            <person name="Arakawa K."/>
        </authorList>
    </citation>
    <scope>NUCLEOTIDE SEQUENCE</scope>
</reference>
<dbReference type="InterPro" id="IPR015915">
    <property type="entry name" value="Kelch-typ_b-propeller"/>
</dbReference>
<dbReference type="OrthoDB" id="6413564at2759"/>
<sequence>MNVNMKPLVRDTESERCQAFSFKNIFKSGEFERLQKLSDAALHTESGDVFKVHRMFLAYRNSFFLALFCRNKTENHFYIPYVSAATLDTILTYLYTGNVNLTDENVKDLLVASSRLLVKDLFKICRAFAVKNINTRNCLSIFVAAWNIRELCLLKDCYRFVQIYFEEVLWESRKNVGDLPFEALVKLLGDKNLNVTSERVVWEAIVKWSEMNTPQRLCLVPKLLGLMYTGNIDENLATEILCHSMVKNNPFCSKFNETRFAASNRSILEKCVQENQLLMPDICRIRSPSSLNFISYYSLSRDSPLIKLYLTYDEQLDIWRQVGDIDFWPDSLLQIREFVYMFNSLENRGLAFDTVQNSFIQLSPSPFPRFHYHAVAMGDLIYVFGGATERDESMSLTECYDPQTDSWELMRPMVPMVLSEVAIIDKLIYAIGEDKTASVPTMMVQVYDPNADIWRYVAAPKAYRQEFAIAAFKGNLYVMGGHNIYECLRSVELYDPTCDAWKDLPDLPFAYVLPKAIVLEGKMIVYENLFKGRRYGTVYSPVYLNSDSNLWVVVTPDSPLTDIHLFQFCSLEDPDILKELVAKNRCSGTQWIRSSLDKSFKSLT</sequence>
<dbReference type="InterPro" id="IPR000210">
    <property type="entry name" value="BTB/POZ_dom"/>
</dbReference>
<dbReference type="InterPro" id="IPR006652">
    <property type="entry name" value="Kelch_1"/>
</dbReference>
<proteinExistence type="predicted"/>
<evidence type="ECO:0000313" key="7">
    <source>
        <dbReference type="Proteomes" id="UP000887013"/>
    </source>
</evidence>
<evidence type="ECO:0000256" key="1">
    <source>
        <dbReference type="ARBA" id="ARBA00013699"/>
    </source>
</evidence>
<dbReference type="SMART" id="SM00612">
    <property type="entry name" value="Kelch"/>
    <property type="match status" value="3"/>
</dbReference>
<keyword evidence="3" id="KW-0677">Repeat</keyword>
<feature type="domain" description="BTB" evidence="5">
    <location>
        <begin position="38"/>
        <end position="103"/>
    </location>
</feature>
<evidence type="ECO:0000256" key="2">
    <source>
        <dbReference type="ARBA" id="ARBA00022441"/>
    </source>
</evidence>
<dbReference type="Pfam" id="PF07707">
    <property type="entry name" value="BACK"/>
    <property type="match status" value="1"/>
</dbReference>
<gene>
    <name evidence="6" type="primary">klhl41a</name>
    <name evidence="6" type="ORF">NPIL_27821</name>
</gene>
<dbReference type="Gene3D" id="3.30.710.10">
    <property type="entry name" value="Potassium Channel Kv1.1, Chain A"/>
    <property type="match status" value="1"/>
</dbReference>
<dbReference type="Gene3D" id="2.120.10.80">
    <property type="entry name" value="Kelch-type beta propeller"/>
    <property type="match status" value="1"/>
</dbReference>
<dbReference type="InterPro" id="IPR011705">
    <property type="entry name" value="BACK"/>
</dbReference>
<dbReference type="GO" id="GO:0003779">
    <property type="term" value="F:actin binding"/>
    <property type="evidence" value="ECO:0007669"/>
    <property type="project" value="UniProtKB-KW"/>
</dbReference>
<comment type="function">
    <text evidence="4">Probable substrate-specific adapter of an E3 ubiquitin-protein ligase complex which mediates the ubiquitination and subsequent proteasomal degradation of target proteins. May have a role in synapse differentiation and growth.</text>
</comment>
<dbReference type="Pfam" id="PF00651">
    <property type="entry name" value="BTB"/>
    <property type="match status" value="1"/>
</dbReference>
<dbReference type="PIRSF" id="PIRSF037037">
    <property type="entry name" value="Kelch-like_protein_gigaxonin"/>
    <property type="match status" value="1"/>
</dbReference>
<evidence type="ECO:0000313" key="6">
    <source>
        <dbReference type="EMBL" id="GFU46065.1"/>
    </source>
</evidence>
<dbReference type="SUPFAM" id="SSF54695">
    <property type="entry name" value="POZ domain"/>
    <property type="match status" value="1"/>
</dbReference>
<protein>
    <recommendedName>
        <fullName evidence="1">Kelch-like protein diablo</fullName>
    </recommendedName>
</protein>